<evidence type="ECO:0000313" key="4">
    <source>
        <dbReference type="EMBL" id="OWF56665.1"/>
    </source>
</evidence>
<dbReference type="InterPro" id="IPR036236">
    <property type="entry name" value="Znf_C2H2_sf"/>
</dbReference>
<dbReference type="Proteomes" id="UP000242188">
    <property type="component" value="Unassembled WGS sequence"/>
</dbReference>
<evidence type="ECO:0000259" key="3">
    <source>
        <dbReference type="PROSITE" id="PS50157"/>
    </source>
</evidence>
<name>A0A210R6S7_MIZYE</name>
<dbReference type="EMBL" id="NEDP02000123">
    <property type="protein sequence ID" value="OWF56665.1"/>
    <property type="molecule type" value="Genomic_DNA"/>
</dbReference>
<evidence type="ECO:0000256" key="2">
    <source>
        <dbReference type="SAM" id="MobiDB-lite"/>
    </source>
</evidence>
<feature type="domain" description="C2H2-type" evidence="3">
    <location>
        <begin position="2"/>
        <end position="29"/>
    </location>
</feature>
<proteinExistence type="predicted"/>
<keyword evidence="1" id="KW-0862">Zinc</keyword>
<dbReference type="SMART" id="SM00355">
    <property type="entry name" value="ZnF_C2H2"/>
    <property type="match status" value="2"/>
</dbReference>
<protein>
    <recommendedName>
        <fullName evidence="3">C2H2-type domain-containing protein</fullName>
    </recommendedName>
</protein>
<feature type="compositionally biased region" description="Basic residues" evidence="2">
    <location>
        <begin position="47"/>
        <end position="58"/>
    </location>
</feature>
<gene>
    <name evidence="4" type="ORF">KP79_PYT16268</name>
</gene>
<reference evidence="4 5" key="1">
    <citation type="journal article" date="2017" name="Nat. Ecol. Evol.">
        <title>Scallop genome provides insights into evolution of bilaterian karyotype and development.</title>
        <authorList>
            <person name="Wang S."/>
            <person name="Zhang J."/>
            <person name="Jiao W."/>
            <person name="Li J."/>
            <person name="Xun X."/>
            <person name="Sun Y."/>
            <person name="Guo X."/>
            <person name="Huan P."/>
            <person name="Dong B."/>
            <person name="Zhang L."/>
            <person name="Hu X."/>
            <person name="Sun X."/>
            <person name="Wang J."/>
            <person name="Zhao C."/>
            <person name="Wang Y."/>
            <person name="Wang D."/>
            <person name="Huang X."/>
            <person name="Wang R."/>
            <person name="Lv J."/>
            <person name="Li Y."/>
            <person name="Zhang Z."/>
            <person name="Liu B."/>
            <person name="Lu W."/>
            <person name="Hui Y."/>
            <person name="Liang J."/>
            <person name="Zhou Z."/>
            <person name="Hou R."/>
            <person name="Li X."/>
            <person name="Liu Y."/>
            <person name="Li H."/>
            <person name="Ning X."/>
            <person name="Lin Y."/>
            <person name="Zhao L."/>
            <person name="Xing Q."/>
            <person name="Dou J."/>
            <person name="Li Y."/>
            <person name="Mao J."/>
            <person name="Guo H."/>
            <person name="Dou H."/>
            <person name="Li T."/>
            <person name="Mu C."/>
            <person name="Jiang W."/>
            <person name="Fu Q."/>
            <person name="Fu X."/>
            <person name="Miao Y."/>
            <person name="Liu J."/>
            <person name="Yu Q."/>
            <person name="Li R."/>
            <person name="Liao H."/>
            <person name="Li X."/>
            <person name="Kong Y."/>
            <person name="Jiang Z."/>
            <person name="Chourrout D."/>
            <person name="Li R."/>
            <person name="Bao Z."/>
        </authorList>
    </citation>
    <scope>NUCLEOTIDE SEQUENCE [LARGE SCALE GENOMIC DNA]</scope>
    <source>
        <strain evidence="4 5">PY_sf001</strain>
    </source>
</reference>
<dbReference type="PROSITE" id="PS50157">
    <property type="entry name" value="ZINC_FINGER_C2H2_2"/>
    <property type="match status" value="1"/>
</dbReference>
<accession>A0A210R6S7</accession>
<dbReference type="AlphaFoldDB" id="A0A210R6S7"/>
<dbReference type="InterPro" id="IPR013087">
    <property type="entry name" value="Znf_C2H2_type"/>
</dbReference>
<comment type="caution">
    <text evidence="4">The sequence shown here is derived from an EMBL/GenBank/DDBJ whole genome shotgun (WGS) entry which is preliminary data.</text>
</comment>
<organism evidence="4 5">
    <name type="scientific">Mizuhopecten yessoensis</name>
    <name type="common">Japanese scallop</name>
    <name type="synonym">Patinopecten yessoensis</name>
    <dbReference type="NCBI Taxonomy" id="6573"/>
    <lineage>
        <taxon>Eukaryota</taxon>
        <taxon>Metazoa</taxon>
        <taxon>Spiralia</taxon>
        <taxon>Lophotrochozoa</taxon>
        <taxon>Mollusca</taxon>
        <taxon>Bivalvia</taxon>
        <taxon>Autobranchia</taxon>
        <taxon>Pteriomorphia</taxon>
        <taxon>Pectinida</taxon>
        <taxon>Pectinoidea</taxon>
        <taxon>Pectinidae</taxon>
        <taxon>Mizuhopecten</taxon>
    </lineage>
</organism>
<dbReference type="GO" id="GO:0008270">
    <property type="term" value="F:zinc ion binding"/>
    <property type="evidence" value="ECO:0007669"/>
    <property type="project" value="UniProtKB-KW"/>
</dbReference>
<keyword evidence="1" id="KW-0479">Metal-binding</keyword>
<dbReference type="PROSITE" id="PS00028">
    <property type="entry name" value="ZINC_FINGER_C2H2_1"/>
    <property type="match status" value="1"/>
</dbReference>
<feature type="compositionally biased region" description="Polar residues" evidence="2">
    <location>
        <begin position="59"/>
        <end position="75"/>
    </location>
</feature>
<keyword evidence="1" id="KW-0863">Zinc-finger</keyword>
<evidence type="ECO:0000256" key="1">
    <source>
        <dbReference type="PROSITE-ProRule" id="PRU00042"/>
    </source>
</evidence>
<dbReference type="SUPFAM" id="SSF57667">
    <property type="entry name" value="beta-beta-alpha zinc fingers"/>
    <property type="match status" value="1"/>
</dbReference>
<feature type="region of interest" description="Disordered" evidence="2">
    <location>
        <begin position="47"/>
        <end position="75"/>
    </location>
</feature>
<evidence type="ECO:0000313" key="5">
    <source>
        <dbReference type="Proteomes" id="UP000242188"/>
    </source>
</evidence>
<sequence>MVKCDDCGRRFFSEARLKHHVRNDHGERVSCTLCNYSVTKARRHRLRDHMKTHQRPRSRNNGPLASSTITFPSPRKITTTPLQERVLWTSPPLSPLMSEWEGSPETTIGEEAELHQVVAEAMGWSQTASEGAQQPQTMAVVTSLDLPAPIEDSRITAVKLPKGSNKVVTEQDGVGPVTEQEGRAGACSMDFLADDPRYFFLGAPSSIMEGHTAQLLRATCTAVRRTGRKFKRHFLPVGYLGVRREETAVMPGETRYSLVDYWTRDLECRKTRECATQTDFHL</sequence>
<dbReference type="Gene3D" id="3.30.160.60">
    <property type="entry name" value="Classic Zinc Finger"/>
    <property type="match status" value="1"/>
</dbReference>
<keyword evidence="5" id="KW-1185">Reference proteome</keyword>